<feature type="domain" description="HTH tetR-type" evidence="3">
    <location>
        <begin position="16"/>
        <end position="76"/>
    </location>
</feature>
<dbReference type="PRINTS" id="PR00455">
    <property type="entry name" value="HTHTETR"/>
</dbReference>
<dbReference type="RefSeq" id="WP_252953733.1">
    <property type="nucleotide sequence ID" value="NZ_JAFIRR010000082.1"/>
</dbReference>
<dbReference type="InterPro" id="IPR050109">
    <property type="entry name" value="HTH-type_TetR-like_transc_reg"/>
</dbReference>
<dbReference type="InterPro" id="IPR036271">
    <property type="entry name" value="Tet_transcr_reg_TetR-rel_C_sf"/>
</dbReference>
<dbReference type="SUPFAM" id="SSF48498">
    <property type="entry name" value="Tetracyclin repressor-like, C-terminal domain"/>
    <property type="match status" value="1"/>
</dbReference>
<dbReference type="Gene3D" id="1.10.357.10">
    <property type="entry name" value="Tetracycline Repressor, domain 2"/>
    <property type="match status" value="1"/>
</dbReference>
<dbReference type="Pfam" id="PF14246">
    <property type="entry name" value="TetR_C_7"/>
    <property type="match status" value="1"/>
</dbReference>
<dbReference type="Gene3D" id="1.10.10.60">
    <property type="entry name" value="Homeodomain-like"/>
    <property type="match status" value="1"/>
</dbReference>
<name>A0ABT1D5A3_9PROT</name>
<evidence type="ECO:0000259" key="3">
    <source>
        <dbReference type="PROSITE" id="PS50977"/>
    </source>
</evidence>
<evidence type="ECO:0000313" key="5">
    <source>
        <dbReference type="Proteomes" id="UP001523392"/>
    </source>
</evidence>
<comment type="caution">
    <text evidence="4">The sequence shown here is derived from an EMBL/GenBank/DDBJ whole genome shotgun (WGS) entry which is preliminary data.</text>
</comment>
<accession>A0ABT1D5A3</accession>
<protein>
    <submittedName>
        <fullName evidence="4">TetR/AcrR family transcriptional regulator</fullName>
    </submittedName>
</protein>
<evidence type="ECO:0000256" key="2">
    <source>
        <dbReference type="PROSITE-ProRule" id="PRU00335"/>
    </source>
</evidence>
<feature type="DNA-binding region" description="H-T-H motif" evidence="2">
    <location>
        <begin position="39"/>
        <end position="58"/>
    </location>
</feature>
<dbReference type="InterPro" id="IPR039536">
    <property type="entry name" value="TetR_C_Proteobacteria"/>
</dbReference>
<keyword evidence="5" id="KW-1185">Reference proteome</keyword>
<dbReference type="PANTHER" id="PTHR30055">
    <property type="entry name" value="HTH-TYPE TRANSCRIPTIONAL REGULATOR RUTR"/>
    <property type="match status" value="1"/>
</dbReference>
<gene>
    <name evidence="4" type="ORF">JYK14_13160</name>
</gene>
<proteinExistence type="predicted"/>
<dbReference type="PROSITE" id="PS01081">
    <property type="entry name" value="HTH_TETR_1"/>
    <property type="match status" value="1"/>
</dbReference>
<keyword evidence="1 2" id="KW-0238">DNA-binding</keyword>
<dbReference type="Pfam" id="PF00440">
    <property type="entry name" value="TetR_N"/>
    <property type="match status" value="1"/>
</dbReference>
<evidence type="ECO:0000313" key="4">
    <source>
        <dbReference type="EMBL" id="MCO6417103.1"/>
    </source>
</evidence>
<dbReference type="InterPro" id="IPR023772">
    <property type="entry name" value="DNA-bd_HTH_TetR-type_CS"/>
</dbReference>
<sequence>MSDDQRSSEAVPEARGTKARAVLDAAAELFLAQGYAAVSMDAVARQAGVSKATLYAYFPGKDALFRAVISERCERMAREAVTERGHDGPLLPALVRLGTVLLRFLMAKETLAIYRTVKLELLREPALAEIFYAAGPALTRSRLGAWITEEQRRGRIRPEADPARAAVDFTALLRGDLWFRASLGLPPAPDEAAIAAEAAAAAEVFLRAYGAPDQLPSR</sequence>
<reference evidence="4 5" key="1">
    <citation type="submission" date="2021-12" db="EMBL/GenBank/DDBJ databases">
        <title>Siccirubricoccus leaddurans sp. nov., a high concentration Zn2+ tolerance bacterium.</title>
        <authorList>
            <person name="Cao Y."/>
        </authorList>
    </citation>
    <scope>NUCLEOTIDE SEQUENCE [LARGE SCALE GENOMIC DNA]</scope>
    <source>
        <strain evidence="4 5">KC 17139</strain>
    </source>
</reference>
<dbReference type="InterPro" id="IPR001647">
    <property type="entry name" value="HTH_TetR"/>
</dbReference>
<dbReference type="Proteomes" id="UP001523392">
    <property type="component" value="Unassembled WGS sequence"/>
</dbReference>
<dbReference type="InterPro" id="IPR009057">
    <property type="entry name" value="Homeodomain-like_sf"/>
</dbReference>
<dbReference type="PANTHER" id="PTHR30055:SF146">
    <property type="entry name" value="HTH-TYPE TRANSCRIPTIONAL DUAL REGULATOR CECR"/>
    <property type="match status" value="1"/>
</dbReference>
<dbReference type="EMBL" id="JAFIRR010000082">
    <property type="protein sequence ID" value="MCO6417103.1"/>
    <property type="molecule type" value="Genomic_DNA"/>
</dbReference>
<dbReference type="PROSITE" id="PS50977">
    <property type="entry name" value="HTH_TETR_2"/>
    <property type="match status" value="1"/>
</dbReference>
<organism evidence="4 5">
    <name type="scientific">Siccirubricoccus soli</name>
    <dbReference type="NCBI Taxonomy" id="2899147"/>
    <lineage>
        <taxon>Bacteria</taxon>
        <taxon>Pseudomonadati</taxon>
        <taxon>Pseudomonadota</taxon>
        <taxon>Alphaproteobacteria</taxon>
        <taxon>Acetobacterales</taxon>
        <taxon>Roseomonadaceae</taxon>
        <taxon>Siccirubricoccus</taxon>
    </lineage>
</organism>
<evidence type="ECO:0000256" key="1">
    <source>
        <dbReference type="ARBA" id="ARBA00023125"/>
    </source>
</evidence>
<dbReference type="SUPFAM" id="SSF46689">
    <property type="entry name" value="Homeodomain-like"/>
    <property type="match status" value="1"/>
</dbReference>